<feature type="region of interest" description="Disordered" evidence="1">
    <location>
        <begin position="1"/>
        <end position="45"/>
    </location>
</feature>
<evidence type="ECO:0000313" key="3">
    <source>
        <dbReference type="Proteomes" id="UP000289437"/>
    </source>
</evidence>
<sequence length="45" mass="5026">MSQHISEEPKKPVTSTPKDELNENELETVSGGINPQPLPPFHKED</sequence>
<organism evidence="2 3">
    <name type="scientific">Granulicella sibirica</name>
    <dbReference type="NCBI Taxonomy" id="2479048"/>
    <lineage>
        <taxon>Bacteria</taxon>
        <taxon>Pseudomonadati</taxon>
        <taxon>Acidobacteriota</taxon>
        <taxon>Terriglobia</taxon>
        <taxon>Terriglobales</taxon>
        <taxon>Acidobacteriaceae</taxon>
        <taxon>Granulicella</taxon>
    </lineage>
</organism>
<dbReference type="AlphaFoldDB" id="A0A4Q0SXY2"/>
<proteinExistence type="predicted"/>
<comment type="caution">
    <text evidence="2">The sequence shown here is derived from an EMBL/GenBank/DDBJ whole genome shotgun (WGS) entry which is preliminary data.</text>
</comment>
<dbReference type="RefSeq" id="WP_128915212.1">
    <property type="nucleotide sequence ID" value="NZ_RDSM01000004.1"/>
</dbReference>
<evidence type="ECO:0000313" key="2">
    <source>
        <dbReference type="EMBL" id="RXH54309.1"/>
    </source>
</evidence>
<dbReference type="Proteomes" id="UP000289437">
    <property type="component" value="Unassembled WGS sequence"/>
</dbReference>
<name>A0A4Q0SXY2_9BACT</name>
<dbReference type="EMBL" id="RDSM01000004">
    <property type="protein sequence ID" value="RXH54309.1"/>
    <property type="molecule type" value="Genomic_DNA"/>
</dbReference>
<keyword evidence="3" id="KW-1185">Reference proteome</keyword>
<feature type="compositionally biased region" description="Pro residues" evidence="1">
    <location>
        <begin position="36"/>
        <end position="45"/>
    </location>
</feature>
<feature type="compositionally biased region" description="Basic and acidic residues" evidence="1">
    <location>
        <begin position="1"/>
        <end position="21"/>
    </location>
</feature>
<gene>
    <name evidence="2" type="ORF">GRAN_4605</name>
</gene>
<dbReference type="InterPro" id="IPR010133">
    <property type="entry name" value="Bacteriocin_signal_seq"/>
</dbReference>
<reference evidence="3" key="2">
    <citation type="submission" date="2019-02" db="EMBL/GenBank/DDBJ databases">
        <title>Granulicella sibirica sp. nov., a psychrotolerant acidobacterium isolated from an organic soil layer in forested tundra, West Siberia.</title>
        <authorList>
            <person name="Oshkin I.Y."/>
            <person name="Kulichevskaya I.S."/>
            <person name="Rijpstra W.I.C."/>
            <person name="Sinninghe Damste J.S."/>
            <person name="Rakitin A.L."/>
            <person name="Ravin N.V."/>
            <person name="Dedysh S.N."/>
        </authorList>
    </citation>
    <scope>NUCLEOTIDE SEQUENCE [LARGE SCALE GENOMIC DNA]</scope>
    <source>
        <strain evidence="3">AF10</strain>
    </source>
</reference>
<reference evidence="2 3" key="1">
    <citation type="submission" date="2018-11" db="EMBL/GenBank/DDBJ databases">
        <authorList>
            <person name="Mardanov A.V."/>
            <person name="Ravin N.V."/>
            <person name="Dedysh S.N."/>
        </authorList>
    </citation>
    <scope>NUCLEOTIDE SEQUENCE [LARGE SCALE GENOMIC DNA]</scope>
    <source>
        <strain evidence="2 3">AF10</strain>
    </source>
</reference>
<accession>A0A4Q0SXY2</accession>
<protein>
    <submittedName>
        <fullName evidence="2">Uncharacterized protein</fullName>
    </submittedName>
</protein>
<evidence type="ECO:0000256" key="1">
    <source>
        <dbReference type="SAM" id="MobiDB-lite"/>
    </source>
</evidence>
<dbReference type="NCBIfam" id="TIGR01847">
    <property type="entry name" value="bacteriocin_sig"/>
    <property type="match status" value="1"/>
</dbReference>